<gene>
    <name evidence="13" type="primary">ATL52</name>
    <name evidence="13" type="ORF">KSP40_PGU020962</name>
</gene>
<evidence type="ECO:0000256" key="6">
    <source>
        <dbReference type="ARBA" id="ARBA00022771"/>
    </source>
</evidence>
<keyword evidence="14" id="KW-1185">Reference proteome</keyword>
<keyword evidence="8" id="KW-0862">Zinc</keyword>
<feature type="domain" description="RING-type" evidence="12">
    <location>
        <begin position="169"/>
        <end position="211"/>
    </location>
</feature>
<reference evidence="13 14" key="1">
    <citation type="journal article" date="2022" name="Nat. Plants">
        <title>Genomes of leafy and leafless Platanthera orchids illuminate the evolution of mycoheterotrophy.</title>
        <authorList>
            <person name="Li M.H."/>
            <person name="Liu K.W."/>
            <person name="Li Z."/>
            <person name="Lu H.C."/>
            <person name="Ye Q.L."/>
            <person name="Zhang D."/>
            <person name="Wang J.Y."/>
            <person name="Li Y.F."/>
            <person name="Zhong Z.M."/>
            <person name="Liu X."/>
            <person name="Yu X."/>
            <person name="Liu D.K."/>
            <person name="Tu X.D."/>
            <person name="Liu B."/>
            <person name="Hao Y."/>
            <person name="Liao X.Y."/>
            <person name="Jiang Y.T."/>
            <person name="Sun W.H."/>
            <person name="Chen J."/>
            <person name="Chen Y.Q."/>
            <person name="Ai Y."/>
            <person name="Zhai J.W."/>
            <person name="Wu S.S."/>
            <person name="Zhou Z."/>
            <person name="Hsiao Y.Y."/>
            <person name="Wu W.L."/>
            <person name="Chen Y.Y."/>
            <person name="Lin Y.F."/>
            <person name="Hsu J.L."/>
            <person name="Li C.Y."/>
            <person name="Wang Z.W."/>
            <person name="Zhao X."/>
            <person name="Zhong W.Y."/>
            <person name="Ma X.K."/>
            <person name="Ma L."/>
            <person name="Huang J."/>
            <person name="Chen G.Z."/>
            <person name="Huang M.Z."/>
            <person name="Huang L."/>
            <person name="Peng D.H."/>
            <person name="Luo Y.B."/>
            <person name="Zou S.Q."/>
            <person name="Chen S.P."/>
            <person name="Lan S."/>
            <person name="Tsai W.C."/>
            <person name="Van de Peer Y."/>
            <person name="Liu Z.J."/>
        </authorList>
    </citation>
    <scope>NUCLEOTIDE SEQUENCE [LARGE SCALE GENOMIC DNA]</scope>
    <source>
        <strain evidence="13">Lor288</strain>
    </source>
</reference>
<evidence type="ECO:0000256" key="8">
    <source>
        <dbReference type="ARBA" id="ARBA00022833"/>
    </source>
</evidence>
<evidence type="ECO:0000256" key="11">
    <source>
        <dbReference type="SAM" id="Phobius"/>
    </source>
</evidence>
<protein>
    <recommendedName>
        <fullName evidence="3">RING-type E3 ubiquitin transferase</fullName>
        <ecNumber evidence="3">2.3.2.27</ecNumber>
    </recommendedName>
</protein>
<organism evidence="13 14">
    <name type="scientific">Platanthera guangdongensis</name>
    <dbReference type="NCBI Taxonomy" id="2320717"/>
    <lineage>
        <taxon>Eukaryota</taxon>
        <taxon>Viridiplantae</taxon>
        <taxon>Streptophyta</taxon>
        <taxon>Embryophyta</taxon>
        <taxon>Tracheophyta</taxon>
        <taxon>Spermatophyta</taxon>
        <taxon>Magnoliopsida</taxon>
        <taxon>Liliopsida</taxon>
        <taxon>Asparagales</taxon>
        <taxon>Orchidaceae</taxon>
        <taxon>Orchidoideae</taxon>
        <taxon>Orchideae</taxon>
        <taxon>Orchidinae</taxon>
        <taxon>Platanthera</taxon>
    </lineage>
</organism>
<keyword evidence="4" id="KW-0808">Transferase</keyword>
<feature type="compositionally biased region" description="Basic and acidic residues" evidence="10">
    <location>
        <begin position="321"/>
        <end position="331"/>
    </location>
</feature>
<name>A0ABR2MY69_9ASPA</name>
<dbReference type="PANTHER" id="PTHR46913:SF19">
    <property type="entry name" value="RING-TYPE E3 UBIQUITIN TRANSFERASE"/>
    <property type="match status" value="1"/>
</dbReference>
<evidence type="ECO:0000313" key="13">
    <source>
        <dbReference type="EMBL" id="KAK8969150.1"/>
    </source>
</evidence>
<evidence type="ECO:0000256" key="1">
    <source>
        <dbReference type="ARBA" id="ARBA00000900"/>
    </source>
</evidence>
<dbReference type="InterPro" id="IPR001841">
    <property type="entry name" value="Znf_RING"/>
</dbReference>
<keyword evidence="5" id="KW-0479">Metal-binding</keyword>
<dbReference type="Proteomes" id="UP001412067">
    <property type="component" value="Unassembled WGS sequence"/>
</dbReference>
<evidence type="ECO:0000256" key="2">
    <source>
        <dbReference type="ARBA" id="ARBA00004906"/>
    </source>
</evidence>
<dbReference type="CDD" id="cd16461">
    <property type="entry name" value="RING-H2_EL5-like"/>
    <property type="match status" value="1"/>
</dbReference>
<evidence type="ECO:0000256" key="5">
    <source>
        <dbReference type="ARBA" id="ARBA00022723"/>
    </source>
</evidence>
<keyword evidence="11" id="KW-0472">Membrane</keyword>
<dbReference type="SUPFAM" id="SSF57850">
    <property type="entry name" value="RING/U-box"/>
    <property type="match status" value="1"/>
</dbReference>
<feature type="transmembrane region" description="Helical" evidence="11">
    <location>
        <begin position="72"/>
        <end position="98"/>
    </location>
</feature>
<comment type="caution">
    <text evidence="13">The sequence shown here is derived from an EMBL/GenBank/DDBJ whole genome shotgun (WGS) entry which is preliminary data.</text>
</comment>
<dbReference type="PANTHER" id="PTHR46913">
    <property type="entry name" value="RING-H2 FINGER PROTEIN ATL16"/>
    <property type="match status" value="1"/>
</dbReference>
<keyword evidence="11" id="KW-0812">Transmembrane</keyword>
<keyword evidence="11" id="KW-1133">Transmembrane helix</keyword>
<dbReference type="SMART" id="SM00184">
    <property type="entry name" value="RING"/>
    <property type="match status" value="1"/>
</dbReference>
<keyword evidence="6 9" id="KW-0863">Zinc-finger</keyword>
<sequence length="389" mass="42681">MAASHRRRRLLYADGNLTVNGNLTTECTDNCIGVCVYDICFPSPILSPTPLPYGEVSGNGTSSINLGSSNRLFPTLIITATASVAGCFLLLLAFYAYVRFRRRRRRRRRPPSADRDLSASGEGDDLFPGGEIDHHFWYIRTEGLDEGTISSIDSLLYRSGDGVVDGRDCSVCLGEFRDGELVRLLPKCKHAFHLPCIDRWLRSHVSCPLCRAPILPLSADPVSPTSLASPSNAGNSGPVRLGIDSSVLVESGENEALLWEVSRKGIAMEIEIQVSEEGSSSRTSTSELPQINMPIEVDGSQSVRRSFSMGSLALNALVKGGRNDRNEGEFPREEEDLAPADGEKPVANLRNNLRLKQKQPAKMERSLSSQSARWFFSRNGRSRNSVLPL</sequence>
<evidence type="ECO:0000259" key="12">
    <source>
        <dbReference type="PROSITE" id="PS50089"/>
    </source>
</evidence>
<comment type="pathway">
    <text evidence="2">Protein modification; protein ubiquitination.</text>
</comment>
<dbReference type="InterPro" id="IPR013083">
    <property type="entry name" value="Znf_RING/FYVE/PHD"/>
</dbReference>
<accession>A0ABR2MY69</accession>
<evidence type="ECO:0000256" key="10">
    <source>
        <dbReference type="SAM" id="MobiDB-lite"/>
    </source>
</evidence>
<dbReference type="PROSITE" id="PS50089">
    <property type="entry name" value="ZF_RING_2"/>
    <property type="match status" value="1"/>
</dbReference>
<evidence type="ECO:0000313" key="14">
    <source>
        <dbReference type="Proteomes" id="UP001412067"/>
    </source>
</evidence>
<feature type="region of interest" description="Disordered" evidence="10">
    <location>
        <begin position="320"/>
        <end position="344"/>
    </location>
</feature>
<evidence type="ECO:0000256" key="4">
    <source>
        <dbReference type="ARBA" id="ARBA00022679"/>
    </source>
</evidence>
<comment type="catalytic activity">
    <reaction evidence="1">
        <text>S-ubiquitinyl-[E2 ubiquitin-conjugating enzyme]-L-cysteine + [acceptor protein]-L-lysine = [E2 ubiquitin-conjugating enzyme]-L-cysteine + N(6)-ubiquitinyl-[acceptor protein]-L-lysine.</text>
        <dbReference type="EC" id="2.3.2.27"/>
    </reaction>
</comment>
<dbReference type="EMBL" id="JBBWWR010000003">
    <property type="protein sequence ID" value="KAK8969150.1"/>
    <property type="molecule type" value="Genomic_DNA"/>
</dbReference>
<evidence type="ECO:0000256" key="7">
    <source>
        <dbReference type="ARBA" id="ARBA00022786"/>
    </source>
</evidence>
<proteinExistence type="predicted"/>
<dbReference type="InterPro" id="IPR044600">
    <property type="entry name" value="ATL1/ATL16-like"/>
</dbReference>
<dbReference type="Gene3D" id="3.30.40.10">
    <property type="entry name" value="Zinc/RING finger domain, C3HC4 (zinc finger)"/>
    <property type="match status" value="1"/>
</dbReference>
<dbReference type="Pfam" id="PF13639">
    <property type="entry name" value="zf-RING_2"/>
    <property type="match status" value="1"/>
</dbReference>
<dbReference type="EC" id="2.3.2.27" evidence="3"/>
<evidence type="ECO:0000256" key="3">
    <source>
        <dbReference type="ARBA" id="ARBA00012483"/>
    </source>
</evidence>
<evidence type="ECO:0000256" key="9">
    <source>
        <dbReference type="PROSITE-ProRule" id="PRU00175"/>
    </source>
</evidence>
<keyword evidence="7" id="KW-0833">Ubl conjugation pathway</keyword>